<dbReference type="Gene3D" id="3.20.20.80">
    <property type="entry name" value="Glycosidases"/>
    <property type="match status" value="1"/>
</dbReference>
<gene>
    <name evidence="8" type="primary">chiA1</name>
    <name evidence="8" type="ORF">SSABA_v1c08730</name>
</gene>
<dbReference type="PROSITE" id="PS01095">
    <property type="entry name" value="GH18_1"/>
    <property type="match status" value="1"/>
</dbReference>
<dbReference type="InterPro" id="IPR001579">
    <property type="entry name" value="Glyco_hydro_18_chit_AS"/>
</dbReference>
<dbReference type="RefSeq" id="WP_025251408.1">
    <property type="nucleotide sequence ID" value="NZ_CP006934.1"/>
</dbReference>
<feature type="domain" description="GH18" evidence="7">
    <location>
        <begin position="194"/>
        <end position="516"/>
    </location>
</feature>
<dbReference type="HOGENOM" id="CLU_026709_0_0_14"/>
<evidence type="ECO:0000256" key="3">
    <source>
        <dbReference type="ARBA" id="ARBA00023295"/>
    </source>
</evidence>
<evidence type="ECO:0000313" key="8">
    <source>
        <dbReference type="EMBL" id="AHI54272.1"/>
    </source>
</evidence>
<sequence>MKKLLACLSAITLIVSSSTTTVSCFGGEPKPTKGDLQTLLSVIIVKDLQTIKDNQEATILNKVKELNPKLQTKEVFISQINGETAKVQANADSKVYSGAVEVSFQLANPIPDNRSDISSVITSPYLGKLANNDETTILSSLEQQNPGVLFDQVTLANITKGTVRLIAKETSTNYKGITTVDFRLNNPKVAQDDKKLVGYWYEWGGNYQVKPNLDEISNSYNVINLSFLYAKSPYSMPVFEVNNPASLKAGIAYQHSLGHKVLISMGGQTGASMKFRKNQHNELKTAILKVIDEYDLDGLDIDWEGECLSDRESIQVTVDVLKEIKNERSAQGKEFLITMAPEFPYLRMNSNSIGSKSYIPFLIGLHDYYDWINPQFYNGWADGVVPEAAEALKLNIPAGQYVTNDNEPQRAEFYYLMTKYLTTTFSNMNKLFLMSPDRFMIGASTNEPAGRGAGTDDSISRSHKLLSEEGIYTRGLMTWAINFDYFEGDIFVNNKTVYFKRWTFASWFDKTHRKEK</sequence>
<evidence type="ECO:0000256" key="4">
    <source>
        <dbReference type="RuleBase" id="RU000489"/>
    </source>
</evidence>
<evidence type="ECO:0000259" key="7">
    <source>
        <dbReference type="PROSITE" id="PS51910"/>
    </source>
</evidence>
<dbReference type="eggNOG" id="COG3469">
    <property type="taxonomic scope" value="Bacteria"/>
</dbReference>
<dbReference type="SUPFAM" id="SSF51445">
    <property type="entry name" value="(Trans)glycosidases"/>
    <property type="match status" value="1"/>
</dbReference>
<name>W6AB52_9MOLU</name>
<dbReference type="PATRIC" id="fig|1276257.3.peg.885"/>
<organism evidence="8 9">
    <name type="scientific">Spiroplasma sabaudiense Ar-1343</name>
    <dbReference type="NCBI Taxonomy" id="1276257"/>
    <lineage>
        <taxon>Bacteria</taxon>
        <taxon>Bacillati</taxon>
        <taxon>Mycoplasmatota</taxon>
        <taxon>Mollicutes</taxon>
        <taxon>Entomoplasmatales</taxon>
        <taxon>Spiroplasmataceae</taxon>
        <taxon>Spiroplasma</taxon>
    </lineage>
</organism>
<dbReference type="STRING" id="1276257.SSABA_v1c08730"/>
<dbReference type="KEGG" id="ssab:SSABA_v1c08730"/>
<dbReference type="AlphaFoldDB" id="W6AB52"/>
<dbReference type="EMBL" id="CP006934">
    <property type="protein sequence ID" value="AHI54272.1"/>
    <property type="molecule type" value="Genomic_DNA"/>
</dbReference>
<dbReference type="GO" id="GO:0008061">
    <property type="term" value="F:chitin binding"/>
    <property type="evidence" value="ECO:0007669"/>
    <property type="project" value="InterPro"/>
</dbReference>
<proteinExistence type="inferred from homology"/>
<dbReference type="GO" id="GO:0008843">
    <property type="term" value="F:endochitinase activity"/>
    <property type="evidence" value="ECO:0007669"/>
    <property type="project" value="UniProtKB-EC"/>
</dbReference>
<protein>
    <recommendedName>
        <fullName evidence="1">chitinase</fullName>
        <ecNumber evidence="1">3.2.1.14</ecNumber>
    </recommendedName>
</protein>
<comment type="similarity">
    <text evidence="5">Belongs to the glycosyl hydrolase 18 family.</text>
</comment>
<dbReference type="EC" id="3.2.1.14" evidence="1"/>
<evidence type="ECO:0000256" key="2">
    <source>
        <dbReference type="ARBA" id="ARBA00022801"/>
    </source>
</evidence>
<dbReference type="InterPro" id="IPR050542">
    <property type="entry name" value="Glycosyl_Hydrlase18_Chitinase"/>
</dbReference>
<feature type="chain" id="PRO_5004875740" description="chitinase" evidence="6">
    <location>
        <begin position="23"/>
        <end position="516"/>
    </location>
</feature>
<dbReference type="PROSITE" id="PS51910">
    <property type="entry name" value="GH18_2"/>
    <property type="match status" value="1"/>
</dbReference>
<evidence type="ECO:0000256" key="6">
    <source>
        <dbReference type="SAM" id="SignalP"/>
    </source>
</evidence>
<dbReference type="SMART" id="SM00636">
    <property type="entry name" value="Glyco_18"/>
    <property type="match status" value="1"/>
</dbReference>
<keyword evidence="9" id="KW-1185">Reference proteome</keyword>
<accession>W6AB52</accession>
<evidence type="ECO:0000256" key="5">
    <source>
        <dbReference type="RuleBase" id="RU004453"/>
    </source>
</evidence>
<dbReference type="PANTHER" id="PTHR45708">
    <property type="entry name" value="ENDOCHITINASE"/>
    <property type="match status" value="1"/>
</dbReference>
<reference evidence="8 9" key="1">
    <citation type="journal article" date="2014" name="Genome Biol. Evol.">
        <title>Molecular evolution of the substrate utilization strategies and putative virulence factors in mosquito-associated Spiroplasma species.</title>
        <authorList>
            <person name="Chang T.H."/>
            <person name="Lo W.S."/>
            <person name="Ku C."/>
            <person name="Chen L.L."/>
            <person name="Kuo C.H."/>
        </authorList>
    </citation>
    <scope>NUCLEOTIDE SEQUENCE [LARGE SCALE GENOMIC DNA]</scope>
    <source>
        <strain evidence="8">Ar-1343</strain>
    </source>
</reference>
<dbReference type="GO" id="GO:0005975">
    <property type="term" value="P:carbohydrate metabolic process"/>
    <property type="evidence" value="ECO:0007669"/>
    <property type="project" value="InterPro"/>
</dbReference>
<dbReference type="InterPro" id="IPR017853">
    <property type="entry name" value="GH"/>
</dbReference>
<evidence type="ECO:0000256" key="1">
    <source>
        <dbReference type="ARBA" id="ARBA00012729"/>
    </source>
</evidence>
<feature type="signal peptide" evidence="6">
    <location>
        <begin position="1"/>
        <end position="22"/>
    </location>
</feature>
<dbReference type="InterPro" id="IPR011583">
    <property type="entry name" value="Chitinase_II/V-like_cat"/>
</dbReference>
<dbReference type="PROSITE" id="PS51257">
    <property type="entry name" value="PROKAR_LIPOPROTEIN"/>
    <property type="match status" value="1"/>
</dbReference>
<dbReference type="OrthoDB" id="315328at2"/>
<dbReference type="Pfam" id="PF00704">
    <property type="entry name" value="Glyco_hydro_18"/>
    <property type="match status" value="1"/>
</dbReference>
<keyword evidence="6" id="KW-0732">Signal</keyword>
<dbReference type="InterPro" id="IPR001223">
    <property type="entry name" value="Glyco_hydro18_cat"/>
</dbReference>
<dbReference type="Proteomes" id="UP000019265">
    <property type="component" value="Chromosome"/>
</dbReference>
<keyword evidence="3 4" id="KW-0326">Glycosidase</keyword>
<dbReference type="PANTHER" id="PTHR45708:SF49">
    <property type="entry name" value="ENDOCHITINASE"/>
    <property type="match status" value="1"/>
</dbReference>
<keyword evidence="2 4" id="KW-0378">Hydrolase</keyword>
<evidence type="ECO:0000313" key="9">
    <source>
        <dbReference type="Proteomes" id="UP000019265"/>
    </source>
</evidence>